<feature type="domain" description="BPP" evidence="2">
    <location>
        <begin position="748"/>
        <end position="1429"/>
    </location>
</feature>
<dbReference type="Pfam" id="PF03372">
    <property type="entry name" value="Exo_endo_phos"/>
    <property type="match status" value="1"/>
</dbReference>
<dbReference type="InterPro" id="IPR052900">
    <property type="entry name" value="Phospholipid_Metab_Enz"/>
</dbReference>
<dbReference type="InterPro" id="IPR011042">
    <property type="entry name" value="6-blade_b-propeller_TolB-like"/>
</dbReference>
<dbReference type="GO" id="GO:0006629">
    <property type="term" value="P:lipid metabolic process"/>
    <property type="evidence" value="ECO:0007669"/>
    <property type="project" value="InterPro"/>
</dbReference>
<dbReference type="SUPFAM" id="SSF52266">
    <property type="entry name" value="SGNH hydrolase"/>
    <property type="match status" value="1"/>
</dbReference>
<dbReference type="PROSITE" id="PS01098">
    <property type="entry name" value="LIPASE_GDSL_SER"/>
    <property type="match status" value="1"/>
</dbReference>
<evidence type="ECO:0000313" key="4">
    <source>
        <dbReference type="Proteomes" id="UP000320055"/>
    </source>
</evidence>
<sequence>MTNNVRFAMFNASLNRSAEEELIADLSTPENSQAQAVAEIIQRNNPDVLLLNEFDYDSAGEAVALFQENYLAVSQNGTEAVEYPYVYLAPSNTGIPSGLDLDNDGATDGAGDAYGFGFHPGQFGMVLLSKYPIDTENVRTFQNFLWQDMPGALLPDDATTAEPNDYYSAEELEVFRLSSKSHWDIPVEIDGEIVHILASHPTPPVFDGEEDRNGRRNHDEIRLWADYITPGEGDYIYDDEGNYGGLATGARFVIAGDQNADPFDGDSTDNAILQLLDNSVVARSFAEETSAGSLVNTSVTPSSKGGIDASDRTGNINDTHIGNPAFDTGDFNDAGAGNLRVDYVLPSQNLDITDAGVFWTTADDELFRLIGDFDPELLPIGYPSSDHRLVYVDTNVITEDSDNNRQTVTDLDFLGEVTFDTGSTFADTEVGGISGLTYDAANEVYYALSDDRSNINDARFYTVGIDLSDGSLDEGDLEFQDVTTLLNSGGRAFASSSLDPEGIALINRGTLFISSEGDADNLVDPFIGEFSLGGQIFDELALPDKFLPTADRSSGIQNNQAFESLTITPDQKYLFTATENPLYQDGEVSSLESGSPVRILQYDLETGETVGEFLYETEAIPVPPEPEDDFADNGLVELLAIDNTGTLLALERSFAAGVGNNIRLYEINLQGATNISSVDGLLNEEGELTDVDETVDKRLLLDFSDLGITLDNSEAVSFGATLPDGRQSLIVTSDNNFNDAQKTQFLAFAIDTETTPTVTPVAETPPEIRFGDPDNPDPNIAPDADDPAIYVHPENPEESFVITTFKNGGLRVYDLAGEELQSITPENIRYNNVDIAYGVEYTNMLGETSNVDLAIASDRANDTLAIYAINPNVGANGHSPLPGNEILTDVTAFDIPESIFGVDDGEATAYGLATYTSVVDGKNYVFVSQADGNKVAQLEITAGLGAADGLEVSAEVVRIIDVPVPVGEEAEDFQVEGMVVDRETGDLYVGQEEFGIWKYSAEPNDNREPILVDTVTEDTELSQVPFSNLVVFGDSLSDTGNVSNATEGLIPPSPPYGSGRFSNGDLIVDAIAESLELPENESFRLGGNNYAFGAAETGEGTSEFGFLLPEPIDVPNIGQQIDLYLSDRTPTETDLFYVYGGTNDFVSPLLRGETLPTPESIVGNITTHITELAEAGAQTFVIPNLPSLGDLPLFLEQPEATAILNDVTEEFNQLLDTELDAIASELDVEVIEPDVYSIATEIQNNPADFGLSNTTDAFFNQTDPISDTTDLSLTGNPEEFFFWDIFHPTATATEIIAQEVIDVLPSGVNQFEGETPPLVPDVEGLTIYYGEDGNGYLLASSQGDNTFAIYDRAGSNSYLGNFAIEGVEESDGADITNVPLGDDYSAGLLVVQDGSNTPEVVFPDPEDGEIQNFNTNFKYVSLADFADIFPNLPPYDPNAFDPRNPETRTLINGVASGDTTQDSTVLWTRSTVLGNVTFEYATDAEFNNIVGTVDAEVTDTTLPVKVEIGDLEAGTDYYYRVTDGAGDTETGEFTTSAELGTYNGFRFGATGDWQQAPPYPSLANADERNLELFIKLGDTIFADAETPALPGISQARELSDFRTKHGEILTSRVGLNTVPEIYSSTSILATIDDHEIVNNFAGGAAPGDSPDAPDIGSSDEPLFTDDVEFVNDTAVYESSLQAYQEYHPLQDRFYGETGDFRTANERQLYRYNTYGSDAAVIMLDSRSFRDDQLDPVNPSDPNDTTRFFGEAFDPNRTLLGRQQVADLKADLLEADANGITWKFITIPEPIQNFGLLGAEDRFEGYAAERNEILQFIDENDIDNVVFMAGDFHGTIVNNLTYQTTPGGEQIATNAFEIVTGPAAFNDGLFGSTVADLSLSAGLITEEQKAFYDSLPIASDSDSEINDRDDFIKNLLQEQSTVFGYDPVGLNNNLDIAEGAIDAELLQGDYVSTHTFGWTEFDINAETQQLKVTTYGVDAYSEEELLTNPDAIINLTPTVVSEFVVNPQ</sequence>
<dbReference type="InterPro" id="IPR032093">
    <property type="entry name" value="PhoD_N"/>
</dbReference>
<name>A0A563VP05_9CYAN</name>
<dbReference type="InterPro" id="IPR036691">
    <property type="entry name" value="Endo/exonu/phosph_ase_sf"/>
</dbReference>
<dbReference type="InterPro" id="IPR029052">
    <property type="entry name" value="Metallo-depent_PP-like"/>
</dbReference>
<dbReference type="InterPro" id="IPR001087">
    <property type="entry name" value="GDSL"/>
</dbReference>
<dbReference type="SUPFAM" id="SSF50956">
    <property type="entry name" value="Thermostable phytase (3-phytase)"/>
    <property type="match status" value="1"/>
</dbReference>
<dbReference type="RefSeq" id="WP_144871362.1">
    <property type="nucleotide sequence ID" value="NZ_LR213934.1"/>
</dbReference>
<dbReference type="SUPFAM" id="SSF56219">
    <property type="entry name" value="DNase I-like"/>
    <property type="match status" value="1"/>
</dbReference>
<dbReference type="Pfam" id="PF16655">
    <property type="entry name" value="PhoD_N"/>
    <property type="match status" value="1"/>
</dbReference>
<gene>
    <name evidence="3" type="ORF">H1P_1840009</name>
</gene>
<organism evidence="3 4">
    <name type="scientific">Hyella patelloides LEGE 07179</name>
    <dbReference type="NCBI Taxonomy" id="945734"/>
    <lineage>
        <taxon>Bacteria</taxon>
        <taxon>Bacillati</taxon>
        <taxon>Cyanobacteriota</taxon>
        <taxon>Cyanophyceae</taxon>
        <taxon>Pleurocapsales</taxon>
        <taxon>Hyellaceae</taxon>
        <taxon>Hyella</taxon>
    </lineage>
</organism>
<dbReference type="InterPro" id="IPR018946">
    <property type="entry name" value="PhoD-like_MPP"/>
</dbReference>
<dbReference type="Gene3D" id="2.120.10.30">
    <property type="entry name" value="TolB, C-terminal domain"/>
    <property type="match status" value="2"/>
</dbReference>
<dbReference type="GO" id="GO:0016158">
    <property type="term" value="F:inositol hexakisphosphate 3-phosphatase activity"/>
    <property type="evidence" value="ECO:0007669"/>
    <property type="project" value="InterPro"/>
</dbReference>
<dbReference type="Gene3D" id="2.60.40.380">
    <property type="entry name" value="Purple acid phosphatase-like, N-terminal"/>
    <property type="match status" value="1"/>
</dbReference>
<dbReference type="InterPro" id="IPR003431">
    <property type="entry name" value="B-propeller_Phytase"/>
</dbReference>
<proteinExistence type="predicted"/>
<accession>A0A563VP05</accession>
<dbReference type="EMBL" id="CAACVJ010000095">
    <property type="protein sequence ID" value="VEP13134.1"/>
    <property type="molecule type" value="Genomic_DNA"/>
</dbReference>
<dbReference type="Pfam" id="PF13449">
    <property type="entry name" value="Phytase-like"/>
    <property type="match status" value="1"/>
</dbReference>
<evidence type="ECO:0000313" key="3">
    <source>
        <dbReference type="EMBL" id="VEP13134.1"/>
    </source>
</evidence>
<dbReference type="SUPFAM" id="SSF56300">
    <property type="entry name" value="Metallo-dependent phosphatases"/>
    <property type="match status" value="1"/>
</dbReference>
<dbReference type="InterPro" id="IPR027372">
    <property type="entry name" value="Phytase-like_dom"/>
</dbReference>
<reference evidence="3 4" key="1">
    <citation type="submission" date="2019-01" db="EMBL/GenBank/DDBJ databases">
        <authorList>
            <person name="Brito A."/>
        </authorList>
    </citation>
    <scope>NUCLEOTIDE SEQUENCE [LARGE SCALE GENOMIC DNA]</scope>
    <source>
        <strain evidence="3">1</strain>
    </source>
</reference>
<dbReference type="PANTHER" id="PTHR43606">
    <property type="entry name" value="PHOSPHATASE, PUTATIVE (AFU_ORTHOLOGUE AFUA_6G08710)-RELATED"/>
    <property type="match status" value="1"/>
</dbReference>
<evidence type="ECO:0000256" key="1">
    <source>
        <dbReference type="SAM" id="MobiDB-lite"/>
    </source>
</evidence>
<dbReference type="Pfam" id="PF00657">
    <property type="entry name" value="Lipase_GDSL"/>
    <property type="match status" value="1"/>
</dbReference>
<dbReference type="InterPro" id="IPR008265">
    <property type="entry name" value="Lipase_GDSL_AS"/>
</dbReference>
<dbReference type="Gene3D" id="3.60.10.10">
    <property type="entry name" value="Endonuclease/exonuclease/phosphatase"/>
    <property type="match status" value="1"/>
</dbReference>
<dbReference type="InterPro" id="IPR005135">
    <property type="entry name" value="Endo/exonuclease/phosphatase"/>
</dbReference>
<dbReference type="Pfam" id="PF02333">
    <property type="entry name" value="Phytase"/>
    <property type="match status" value="2"/>
</dbReference>
<protein>
    <recommendedName>
        <fullName evidence="2">BPP domain-containing protein</fullName>
    </recommendedName>
</protein>
<dbReference type="GO" id="GO:0016298">
    <property type="term" value="F:lipase activity"/>
    <property type="evidence" value="ECO:0007669"/>
    <property type="project" value="InterPro"/>
</dbReference>
<dbReference type="InterPro" id="IPR036514">
    <property type="entry name" value="SGNH_hydro_sf"/>
</dbReference>
<dbReference type="Gene3D" id="3.60.21.70">
    <property type="entry name" value="PhoD-like phosphatase"/>
    <property type="match status" value="1"/>
</dbReference>
<feature type="region of interest" description="Disordered" evidence="1">
    <location>
        <begin position="295"/>
        <end position="323"/>
    </location>
</feature>
<feature type="compositionally biased region" description="Low complexity" evidence="1">
    <location>
        <begin position="1641"/>
        <end position="1659"/>
    </location>
</feature>
<dbReference type="Gene3D" id="3.40.50.1110">
    <property type="entry name" value="SGNH hydrolase"/>
    <property type="match status" value="1"/>
</dbReference>
<dbReference type="CDD" id="cd01846">
    <property type="entry name" value="fatty_acyltransferase_like"/>
    <property type="match status" value="1"/>
</dbReference>
<dbReference type="PROSITE" id="PS51662">
    <property type="entry name" value="BP_PHYTASE"/>
    <property type="match status" value="1"/>
</dbReference>
<evidence type="ECO:0000259" key="2">
    <source>
        <dbReference type="PROSITE" id="PS51662"/>
    </source>
</evidence>
<dbReference type="PANTHER" id="PTHR43606:SF2">
    <property type="entry name" value="ALKALINE PHOSPHATASE FAMILY PROTEIN (AFU_ORTHOLOGUE AFUA_5G03860)"/>
    <property type="match status" value="1"/>
</dbReference>
<feature type="region of interest" description="Disordered" evidence="1">
    <location>
        <begin position="1641"/>
        <end position="1660"/>
    </location>
</feature>
<dbReference type="InterPro" id="IPR038607">
    <property type="entry name" value="PhoD-like_sf"/>
</dbReference>
<dbReference type="OrthoDB" id="292013at2"/>
<dbReference type="SUPFAM" id="SSF82171">
    <property type="entry name" value="DPP6 N-terminal domain-like"/>
    <property type="match status" value="1"/>
</dbReference>
<keyword evidence="4" id="KW-1185">Reference proteome</keyword>
<dbReference type="Pfam" id="PF09423">
    <property type="entry name" value="PhoD"/>
    <property type="match status" value="1"/>
</dbReference>
<dbReference type="Proteomes" id="UP000320055">
    <property type="component" value="Unassembled WGS sequence"/>
</dbReference>